<keyword evidence="6 7" id="KW-0472">Membrane</keyword>
<evidence type="ECO:0000259" key="8">
    <source>
        <dbReference type="PROSITE" id="PS50928"/>
    </source>
</evidence>
<evidence type="ECO:0000256" key="2">
    <source>
        <dbReference type="ARBA" id="ARBA00022448"/>
    </source>
</evidence>
<evidence type="ECO:0000256" key="5">
    <source>
        <dbReference type="ARBA" id="ARBA00022989"/>
    </source>
</evidence>
<reference evidence="9 10" key="1">
    <citation type="submission" date="2023-03" db="EMBL/GenBank/DDBJ databases">
        <title>Draft genome sequence of the bacteria which degrade cell wall of Tricholomamatutake.</title>
        <authorList>
            <person name="Konishi Y."/>
            <person name="Fukuta Y."/>
            <person name="Shirasaka N."/>
        </authorList>
    </citation>
    <scope>NUCLEOTIDE SEQUENCE [LARGE SCALE GENOMIC DNA]</scope>
    <source>
        <strain evidence="10">mu1</strain>
    </source>
</reference>
<evidence type="ECO:0000256" key="1">
    <source>
        <dbReference type="ARBA" id="ARBA00004651"/>
    </source>
</evidence>
<feature type="transmembrane region" description="Helical" evidence="7">
    <location>
        <begin position="12"/>
        <end position="33"/>
    </location>
</feature>
<comment type="caution">
    <text evidence="9">The sequence shown here is derived from an EMBL/GenBank/DDBJ whole genome shotgun (WGS) entry which is preliminary data.</text>
</comment>
<keyword evidence="4 7" id="KW-0812">Transmembrane</keyword>
<comment type="similarity">
    <text evidence="7">Belongs to the binding-protein-dependent transport system permease family.</text>
</comment>
<comment type="subcellular location">
    <subcellularLocation>
        <location evidence="1 7">Cell membrane</location>
        <topology evidence="1 7">Multi-pass membrane protein</topology>
    </subcellularLocation>
</comment>
<accession>A0ABQ6G7M7</accession>
<feature type="transmembrane region" description="Helical" evidence="7">
    <location>
        <begin position="111"/>
        <end position="133"/>
    </location>
</feature>
<feature type="transmembrane region" description="Helical" evidence="7">
    <location>
        <begin position="259"/>
        <end position="276"/>
    </location>
</feature>
<dbReference type="PANTHER" id="PTHR43744">
    <property type="entry name" value="ABC TRANSPORTER PERMEASE PROTEIN MG189-RELATED-RELATED"/>
    <property type="match status" value="1"/>
</dbReference>
<dbReference type="SUPFAM" id="SSF161098">
    <property type="entry name" value="MetI-like"/>
    <property type="match status" value="1"/>
</dbReference>
<dbReference type="PROSITE" id="PS50928">
    <property type="entry name" value="ABC_TM1"/>
    <property type="match status" value="1"/>
</dbReference>
<evidence type="ECO:0000313" key="10">
    <source>
        <dbReference type="Proteomes" id="UP001157114"/>
    </source>
</evidence>
<keyword evidence="10" id="KW-1185">Reference proteome</keyword>
<dbReference type="Pfam" id="PF00528">
    <property type="entry name" value="BPD_transp_1"/>
    <property type="match status" value="1"/>
</dbReference>
<keyword evidence="2 7" id="KW-0813">Transport</keyword>
<feature type="transmembrane region" description="Helical" evidence="7">
    <location>
        <begin position="145"/>
        <end position="163"/>
    </location>
</feature>
<feature type="transmembrane region" description="Helical" evidence="7">
    <location>
        <begin position="80"/>
        <end position="99"/>
    </location>
</feature>
<evidence type="ECO:0000256" key="7">
    <source>
        <dbReference type="RuleBase" id="RU363032"/>
    </source>
</evidence>
<evidence type="ECO:0000256" key="3">
    <source>
        <dbReference type="ARBA" id="ARBA00022475"/>
    </source>
</evidence>
<dbReference type="RefSeq" id="WP_284237670.1">
    <property type="nucleotide sequence ID" value="NZ_BSSQ01000005.1"/>
</dbReference>
<dbReference type="EMBL" id="BSSQ01000005">
    <property type="protein sequence ID" value="GLX66954.1"/>
    <property type="molecule type" value="Genomic_DNA"/>
</dbReference>
<dbReference type="CDD" id="cd06261">
    <property type="entry name" value="TM_PBP2"/>
    <property type="match status" value="1"/>
</dbReference>
<protein>
    <submittedName>
        <fullName evidence="9">Protein LplC</fullName>
    </submittedName>
</protein>
<gene>
    <name evidence="9" type="primary">lplC_2</name>
    <name evidence="9" type="ORF">MU1_12980</name>
</gene>
<keyword evidence="3" id="KW-1003">Cell membrane</keyword>
<keyword evidence="5 7" id="KW-1133">Transmembrane helix</keyword>
<dbReference type="Gene3D" id="1.10.3720.10">
    <property type="entry name" value="MetI-like"/>
    <property type="match status" value="1"/>
</dbReference>
<feature type="domain" description="ABC transmembrane type-1" evidence="8">
    <location>
        <begin position="76"/>
        <end position="268"/>
    </location>
</feature>
<sequence>MRTYTTNKSDFIFTFFVYTVLTLLAVVTLLPFLQIVTLSMSSAEIVNSYGFHFIPTSFDFSGYRQVFHNDLIWTAYGNTILRTVLAVALTLVLTFLGAYPLSKKFLPHRTFWTGFVVLTMFFSGGMIPSYILVKELGLMNSIWSLVLPGAVSTFLLLIVRNFIHEIPEALEESAKMDGANDIYILWRIILPLSMPVLATVALYTGVYHWNAWFDSMLYIQDEKKQVLQLVLRHIVLDGDLAASGTETGQTNVNTESMKLATLIVSILPILCVYPFLQKYFVKGTLIGSIKG</sequence>
<dbReference type="InterPro" id="IPR000515">
    <property type="entry name" value="MetI-like"/>
</dbReference>
<evidence type="ECO:0000256" key="6">
    <source>
        <dbReference type="ARBA" id="ARBA00023136"/>
    </source>
</evidence>
<name>A0ABQ6G7M7_9BACL</name>
<organism evidence="9 10">
    <name type="scientific">Paenibacillus glycanilyticus</name>
    <dbReference type="NCBI Taxonomy" id="126569"/>
    <lineage>
        <taxon>Bacteria</taxon>
        <taxon>Bacillati</taxon>
        <taxon>Bacillota</taxon>
        <taxon>Bacilli</taxon>
        <taxon>Bacillales</taxon>
        <taxon>Paenibacillaceae</taxon>
        <taxon>Paenibacillus</taxon>
    </lineage>
</organism>
<dbReference type="PANTHER" id="PTHR43744:SF9">
    <property type="entry name" value="POLYGALACTURONAN_RHAMNOGALACTURONAN TRANSPORT SYSTEM PERMEASE PROTEIN YTCP"/>
    <property type="match status" value="1"/>
</dbReference>
<dbReference type="InterPro" id="IPR035906">
    <property type="entry name" value="MetI-like_sf"/>
</dbReference>
<evidence type="ECO:0000313" key="9">
    <source>
        <dbReference type="EMBL" id="GLX66954.1"/>
    </source>
</evidence>
<feature type="transmembrane region" description="Helical" evidence="7">
    <location>
        <begin position="184"/>
        <end position="206"/>
    </location>
</feature>
<evidence type="ECO:0000256" key="4">
    <source>
        <dbReference type="ARBA" id="ARBA00022692"/>
    </source>
</evidence>
<dbReference type="Proteomes" id="UP001157114">
    <property type="component" value="Unassembled WGS sequence"/>
</dbReference>
<proteinExistence type="inferred from homology"/>